<accession>A0A4C1YKJ1</accession>
<sequence length="80" mass="8381">MPPSAGGRAVGRSGAPRTGRARRTLSSPRDAGGLVISSRGEKFTTALIYDAQITQLDRYRCSAALMCSLIGAPARCTPTQ</sequence>
<protein>
    <submittedName>
        <fullName evidence="2">Uncharacterized protein</fullName>
    </submittedName>
</protein>
<evidence type="ECO:0000313" key="2">
    <source>
        <dbReference type="EMBL" id="GBP75590.1"/>
    </source>
</evidence>
<dbReference type="AlphaFoldDB" id="A0A4C1YKJ1"/>
<name>A0A4C1YKJ1_EUMVA</name>
<proteinExistence type="predicted"/>
<evidence type="ECO:0000256" key="1">
    <source>
        <dbReference type="SAM" id="MobiDB-lite"/>
    </source>
</evidence>
<reference evidence="2 3" key="1">
    <citation type="journal article" date="2019" name="Commun. Biol.">
        <title>The bagworm genome reveals a unique fibroin gene that provides high tensile strength.</title>
        <authorList>
            <person name="Kono N."/>
            <person name="Nakamura H."/>
            <person name="Ohtoshi R."/>
            <person name="Tomita M."/>
            <person name="Numata K."/>
            <person name="Arakawa K."/>
        </authorList>
    </citation>
    <scope>NUCLEOTIDE SEQUENCE [LARGE SCALE GENOMIC DNA]</scope>
</reference>
<dbReference type="Proteomes" id="UP000299102">
    <property type="component" value="Unassembled WGS sequence"/>
</dbReference>
<comment type="caution">
    <text evidence="2">The sequence shown here is derived from an EMBL/GenBank/DDBJ whole genome shotgun (WGS) entry which is preliminary data.</text>
</comment>
<gene>
    <name evidence="2" type="ORF">EVAR_43496_1</name>
</gene>
<feature type="compositionally biased region" description="Low complexity" evidence="1">
    <location>
        <begin position="1"/>
        <end position="17"/>
    </location>
</feature>
<feature type="region of interest" description="Disordered" evidence="1">
    <location>
        <begin position="1"/>
        <end position="33"/>
    </location>
</feature>
<organism evidence="2 3">
    <name type="scientific">Eumeta variegata</name>
    <name type="common">Bagworm moth</name>
    <name type="synonym">Eumeta japonica</name>
    <dbReference type="NCBI Taxonomy" id="151549"/>
    <lineage>
        <taxon>Eukaryota</taxon>
        <taxon>Metazoa</taxon>
        <taxon>Ecdysozoa</taxon>
        <taxon>Arthropoda</taxon>
        <taxon>Hexapoda</taxon>
        <taxon>Insecta</taxon>
        <taxon>Pterygota</taxon>
        <taxon>Neoptera</taxon>
        <taxon>Endopterygota</taxon>
        <taxon>Lepidoptera</taxon>
        <taxon>Glossata</taxon>
        <taxon>Ditrysia</taxon>
        <taxon>Tineoidea</taxon>
        <taxon>Psychidae</taxon>
        <taxon>Oiketicinae</taxon>
        <taxon>Eumeta</taxon>
    </lineage>
</organism>
<evidence type="ECO:0000313" key="3">
    <source>
        <dbReference type="Proteomes" id="UP000299102"/>
    </source>
</evidence>
<keyword evidence="3" id="KW-1185">Reference proteome</keyword>
<dbReference type="EMBL" id="BGZK01001254">
    <property type="protein sequence ID" value="GBP75590.1"/>
    <property type="molecule type" value="Genomic_DNA"/>
</dbReference>